<accession>Q0S088</accession>
<name>Q0S088_RHOJR</name>
<protein>
    <submittedName>
        <fullName evidence="2">Uncharacterized protein</fullName>
    </submittedName>
</protein>
<evidence type="ECO:0000256" key="1">
    <source>
        <dbReference type="SAM" id="MobiDB-lite"/>
    </source>
</evidence>
<proteinExistence type="predicted"/>
<evidence type="ECO:0000313" key="2">
    <source>
        <dbReference type="EMBL" id="ABG99048.1"/>
    </source>
</evidence>
<keyword evidence="2" id="KW-0614">Plasmid</keyword>
<feature type="region of interest" description="Disordered" evidence="1">
    <location>
        <begin position="132"/>
        <end position="158"/>
    </location>
</feature>
<dbReference type="AlphaFoldDB" id="Q0S088"/>
<dbReference type="HOGENOM" id="CLU_1668040_0_0_11"/>
<feature type="compositionally biased region" description="Low complexity" evidence="1">
    <location>
        <begin position="89"/>
        <end position="99"/>
    </location>
</feature>
<organism evidence="2 3">
    <name type="scientific">Rhodococcus jostii (strain RHA1)</name>
    <dbReference type="NCBI Taxonomy" id="101510"/>
    <lineage>
        <taxon>Bacteria</taxon>
        <taxon>Bacillati</taxon>
        <taxon>Actinomycetota</taxon>
        <taxon>Actinomycetes</taxon>
        <taxon>Mycobacteriales</taxon>
        <taxon>Nocardiaceae</taxon>
        <taxon>Rhodococcus</taxon>
    </lineage>
</organism>
<reference evidence="3" key="1">
    <citation type="journal article" date="2006" name="Proc. Natl. Acad. Sci. U.S.A.">
        <title>The complete genome of Rhodococcus sp. RHA1 provides insights into a catabolic powerhouse.</title>
        <authorList>
            <person name="McLeod M.P."/>
            <person name="Warren R.L."/>
            <person name="Hsiao W.W.L."/>
            <person name="Araki N."/>
            <person name="Myhre M."/>
            <person name="Fernandes C."/>
            <person name="Miyazawa D."/>
            <person name="Wong W."/>
            <person name="Lillquist A.L."/>
            <person name="Wang D."/>
            <person name="Dosanjh M."/>
            <person name="Hara H."/>
            <person name="Petrescu A."/>
            <person name="Morin R.D."/>
            <person name="Yang G."/>
            <person name="Stott J.M."/>
            <person name="Schein J.E."/>
            <person name="Shin H."/>
            <person name="Smailus D."/>
            <person name="Siddiqui A.S."/>
            <person name="Marra M.A."/>
            <person name="Jones S.J.M."/>
            <person name="Holt R."/>
            <person name="Brinkman F.S.L."/>
            <person name="Miyauchi K."/>
            <person name="Fukuda M."/>
            <person name="Davies J.E."/>
            <person name="Mohn W.W."/>
            <person name="Eltis L.D."/>
        </authorList>
    </citation>
    <scope>NUCLEOTIDE SEQUENCE [LARGE SCALE GENOMIC DNA]</scope>
    <source>
        <strain evidence="3">RHA1</strain>
    </source>
</reference>
<dbReference type="KEGG" id="rha:RHA1_ro08001"/>
<gene>
    <name evidence="2" type="ordered locus">RHA1_ro08001</name>
</gene>
<feature type="region of interest" description="Disordered" evidence="1">
    <location>
        <begin position="30"/>
        <end position="106"/>
    </location>
</feature>
<evidence type="ECO:0000313" key="3">
    <source>
        <dbReference type="Proteomes" id="UP000008710"/>
    </source>
</evidence>
<geneLocation type="plasmid" evidence="2 3">
    <name>pRHL1</name>
</geneLocation>
<sequence>MCITYVNTYSPIDYSNTLPINNFQKRFENGRNRHPRARRQPGAGAPPTRCRRPHITNRGHVITPGHSTITPAGAEVASIPPITTCTPPRMGSREFSSSSRRSRRRLGRERVMVFERFSDQARHVVVLAAGAARTHHQNWSRHRPPTPGPARRPRLHQR</sequence>
<feature type="compositionally biased region" description="Basic residues" evidence="1">
    <location>
        <begin position="133"/>
        <end position="144"/>
    </location>
</feature>
<dbReference type="EMBL" id="CP000432">
    <property type="protein sequence ID" value="ABG99048.1"/>
    <property type="molecule type" value="Genomic_DNA"/>
</dbReference>
<dbReference type="Proteomes" id="UP000008710">
    <property type="component" value="Plasmid pRHL1"/>
</dbReference>